<evidence type="ECO:0000256" key="5">
    <source>
        <dbReference type="ARBA" id="ARBA00022614"/>
    </source>
</evidence>
<accession>A0ABD3AFD2</accession>
<feature type="domain" description="Late blight resistance protein R1A-like N-terminal" evidence="12">
    <location>
        <begin position="1"/>
        <end position="180"/>
    </location>
</feature>
<evidence type="ECO:0000259" key="11">
    <source>
        <dbReference type="Pfam" id="PF00931"/>
    </source>
</evidence>
<keyword evidence="4" id="KW-0963">Cytoplasm</keyword>
<reference evidence="15 16" key="1">
    <citation type="submission" date="2024-11" db="EMBL/GenBank/DDBJ databases">
        <title>A near-complete genome assembly of Cinchona calisaya.</title>
        <authorList>
            <person name="Lian D.C."/>
            <person name="Zhao X.W."/>
            <person name="Wei L."/>
        </authorList>
    </citation>
    <scope>NUCLEOTIDE SEQUENCE [LARGE SCALE GENOMIC DNA]</scope>
    <source>
        <tissue evidence="15">Nenye</tissue>
    </source>
</reference>
<dbReference type="PANTHER" id="PTHR23155:SF1152">
    <property type="entry name" value="AAA+ ATPASE DOMAIN-CONTAINING PROTEIN"/>
    <property type="match status" value="1"/>
</dbReference>
<comment type="similarity">
    <text evidence="3">Belongs to the disease resistance NB-LRR family.</text>
</comment>
<dbReference type="GO" id="GO:0051607">
    <property type="term" value="P:defense response to virus"/>
    <property type="evidence" value="ECO:0007669"/>
    <property type="project" value="UniProtKB-ARBA"/>
</dbReference>
<dbReference type="Pfam" id="PF23559">
    <property type="entry name" value="WHD_DRP"/>
    <property type="match status" value="1"/>
</dbReference>
<keyword evidence="9" id="KW-0611">Plant defense</keyword>
<proteinExistence type="inferred from homology"/>
<dbReference type="Pfam" id="PF12061">
    <property type="entry name" value="NB-LRR"/>
    <property type="match status" value="1"/>
</dbReference>
<dbReference type="Gene3D" id="1.10.8.430">
    <property type="entry name" value="Helical domain of apoptotic protease-activating factors"/>
    <property type="match status" value="1"/>
</dbReference>
<feature type="domain" description="Disease resistance protein winged helix" evidence="13">
    <location>
        <begin position="665"/>
        <end position="725"/>
    </location>
</feature>
<keyword evidence="10" id="KW-0067">ATP-binding</keyword>
<dbReference type="GO" id="GO:0005524">
    <property type="term" value="F:ATP binding"/>
    <property type="evidence" value="ECO:0007669"/>
    <property type="project" value="UniProtKB-KW"/>
</dbReference>
<evidence type="ECO:0000259" key="14">
    <source>
        <dbReference type="Pfam" id="PF23598"/>
    </source>
</evidence>
<comment type="caution">
    <text evidence="15">The sequence shown here is derived from an EMBL/GenBank/DDBJ whole genome shotgun (WGS) entry which is preliminary data.</text>
</comment>
<dbReference type="SUPFAM" id="SSF52540">
    <property type="entry name" value="P-loop containing nucleoside triphosphate hydrolases"/>
    <property type="match status" value="1"/>
</dbReference>
<dbReference type="InterPro" id="IPR055414">
    <property type="entry name" value="LRR_R13L4/SHOC2-like"/>
</dbReference>
<feature type="domain" description="Disease resistance R13L4/SHOC-2-like LRR" evidence="14">
    <location>
        <begin position="797"/>
        <end position="1055"/>
    </location>
</feature>
<dbReference type="FunFam" id="1.10.10.10:FF:000322">
    <property type="entry name" value="Probable disease resistance protein At1g63360"/>
    <property type="match status" value="1"/>
</dbReference>
<evidence type="ECO:0000256" key="8">
    <source>
        <dbReference type="ARBA" id="ARBA00022741"/>
    </source>
</evidence>
<dbReference type="SUPFAM" id="SSF52058">
    <property type="entry name" value="L domain-like"/>
    <property type="match status" value="1"/>
</dbReference>
<gene>
    <name evidence="15" type="ORF">ACH5RR_009570</name>
</gene>
<dbReference type="InterPro" id="IPR036388">
    <property type="entry name" value="WH-like_DNA-bd_sf"/>
</dbReference>
<dbReference type="Gene3D" id="3.40.50.300">
    <property type="entry name" value="P-loop containing nucleotide triphosphate hydrolases"/>
    <property type="match status" value="1"/>
</dbReference>
<dbReference type="PANTHER" id="PTHR23155">
    <property type="entry name" value="DISEASE RESISTANCE PROTEIN RP"/>
    <property type="match status" value="1"/>
</dbReference>
<dbReference type="EMBL" id="JBJUIK010000004">
    <property type="protein sequence ID" value="KAL3530248.1"/>
    <property type="molecule type" value="Genomic_DNA"/>
</dbReference>
<dbReference type="InterPro" id="IPR044974">
    <property type="entry name" value="Disease_R_plants"/>
</dbReference>
<evidence type="ECO:0000256" key="2">
    <source>
        <dbReference type="ARBA" id="ARBA00004496"/>
    </source>
</evidence>
<organism evidence="15 16">
    <name type="scientific">Cinchona calisaya</name>
    <dbReference type="NCBI Taxonomy" id="153742"/>
    <lineage>
        <taxon>Eukaryota</taxon>
        <taxon>Viridiplantae</taxon>
        <taxon>Streptophyta</taxon>
        <taxon>Embryophyta</taxon>
        <taxon>Tracheophyta</taxon>
        <taxon>Spermatophyta</taxon>
        <taxon>Magnoliopsida</taxon>
        <taxon>eudicotyledons</taxon>
        <taxon>Gunneridae</taxon>
        <taxon>Pentapetalae</taxon>
        <taxon>asterids</taxon>
        <taxon>lamiids</taxon>
        <taxon>Gentianales</taxon>
        <taxon>Rubiaceae</taxon>
        <taxon>Cinchonoideae</taxon>
        <taxon>Cinchoneae</taxon>
        <taxon>Cinchona</taxon>
    </lineage>
</organism>
<dbReference type="Pfam" id="PF23598">
    <property type="entry name" value="LRR_14"/>
    <property type="match status" value="1"/>
</dbReference>
<dbReference type="InterPro" id="IPR042197">
    <property type="entry name" value="Apaf_helical"/>
</dbReference>
<evidence type="ECO:0000256" key="10">
    <source>
        <dbReference type="ARBA" id="ARBA00022840"/>
    </source>
</evidence>
<dbReference type="PRINTS" id="PR00364">
    <property type="entry name" value="DISEASERSIST"/>
</dbReference>
<evidence type="ECO:0000259" key="12">
    <source>
        <dbReference type="Pfam" id="PF12061"/>
    </source>
</evidence>
<feature type="domain" description="NB-ARC" evidence="11">
    <location>
        <begin position="408"/>
        <end position="572"/>
    </location>
</feature>
<keyword evidence="16" id="KW-1185">Reference proteome</keyword>
<keyword evidence="8" id="KW-0547">Nucleotide-binding</keyword>
<dbReference type="Pfam" id="PF00931">
    <property type="entry name" value="NB-ARC"/>
    <property type="match status" value="1"/>
</dbReference>
<comment type="function">
    <text evidence="1">Confers resistance to late blight (Phytophthora infestans) races carrying the avirulence gene Avr1. Resistance proteins guard the plant against pathogens that contain an appropriate avirulence protein via an indirect interaction with this avirulence protein. That triggers a defense system including the hypersensitive response, which restricts the pathogen growth.</text>
</comment>
<dbReference type="Gene3D" id="1.10.10.10">
    <property type="entry name" value="Winged helix-like DNA-binding domain superfamily/Winged helix DNA-binding domain"/>
    <property type="match status" value="1"/>
</dbReference>
<dbReference type="InterPro" id="IPR021929">
    <property type="entry name" value="R1A-like_N"/>
</dbReference>
<dbReference type="AlphaFoldDB" id="A0ABD3AFD2"/>
<keyword evidence="7" id="KW-0677">Repeat</keyword>
<evidence type="ECO:0000259" key="13">
    <source>
        <dbReference type="Pfam" id="PF23559"/>
    </source>
</evidence>
<evidence type="ECO:0000256" key="4">
    <source>
        <dbReference type="ARBA" id="ARBA00022490"/>
    </source>
</evidence>
<dbReference type="Proteomes" id="UP001630127">
    <property type="component" value="Unassembled WGS sequence"/>
</dbReference>
<dbReference type="FunFam" id="3.40.50.300:FF:001091">
    <property type="entry name" value="Probable disease resistance protein At1g61300"/>
    <property type="match status" value="1"/>
</dbReference>
<dbReference type="GO" id="GO:0009626">
    <property type="term" value="P:plant-type hypersensitive response"/>
    <property type="evidence" value="ECO:0007669"/>
    <property type="project" value="UniProtKB-KW"/>
</dbReference>
<sequence>MEFIDSLIVNMADIRDRSFYIGQDPNHPIVDLKEKLVFFKNFIRFAELRGFETLQLQDLFSHLQVVAVNAARHCLEWTFHPKEKDINLRHEFKLKFSQLLQMIKPVDPQIHETYVQVLFCGSSHTLTLETDKHVLGNFADSLLYNIEEALVCGDNYMVSLKDRLPLLVEGLRFLRTILAKHLEEIDDIHEMVKIISGADFKNLIGAAINEAGIVICPLLVDELKAGLAEEMDFALCKLLENIKLIKVITSTLIFPTTDWLGFMDFLLENLKELPTSRVESIPFAKDNIQAVHEDLVSLRSFLGNILDQRNQDGKFQSLWSHVVEVILKTQKFVMLFLLDVDIPGCSPLEFNTITQEINLIKMEGLKIVDDHYSFEARNATKISNPWASQGSTSTSGINEIVLTLDDEESKIVEQLIRGSKELDIISIVGMPGLGKTTLAKSVYNNHSIRCHFHVRAWCVVSQVNKKKNLLLQILRKVDPDFSEEYSKKYEHELEDKLRKCLLKRKYLIVMDDVWNFDAWSSLERSLPNDANSSRILLTSRHATVAKEINPNREPHILRQLKDRESWDLLQKKLPWKEGYPVDLGRKIAKNCKGLPLTIVIVAGILANLEQDSWEKIVGRLSSSVLSVTDQCMYTLDLSYRILPDYLKSCFLYFGAFLEEQDIPFVKLMRLWIAEGFVQNSEDSSLEYVAIQYMNDLIGRNLVTVSKQRSIGGVKACCIHDLLHEFCVTKAKEEKFMSLLRGHDELFTFHGQRDLQRLSVHSTKEHFEKSRLFCPGVRSLLFYPITVDNFSCCRISFIFHLFKLLKVLDLGHINLGSTFPSDIAQLVELRYLAVQGGFYSIPPSVANLLDLETLVVGAYGILLPDTIWNMLKLRVLCLDVGIFLDSCLAEDRLEGSSGLHNLDTFSTLELSLGQSLEKIMRRLPNIRRLKCDFFKSGESNADCNGIVALDFLSRLESLHLRLPLITTYHIRFRFPRNLKKLTLSHFRSSVIPINGELPNLVVLKLSEIYFEGYVWDMDEQWEFPNLKVLELTTLRIVKWTGSDGDHFPCLQKLVLSDCRRLEEVPSCLEEISTLQVIEVNYCPQAVLNLLLKIKEQYYSGSEDLQVLPSNIVQDLYK</sequence>
<dbReference type="InterPro" id="IPR002182">
    <property type="entry name" value="NB-ARC"/>
</dbReference>
<dbReference type="InterPro" id="IPR027417">
    <property type="entry name" value="P-loop_NTPase"/>
</dbReference>
<comment type="subcellular location">
    <subcellularLocation>
        <location evidence="2">Cytoplasm</location>
    </subcellularLocation>
</comment>
<protein>
    <submittedName>
        <fullName evidence="15">Uncharacterized protein</fullName>
    </submittedName>
</protein>
<dbReference type="Gene3D" id="3.80.10.10">
    <property type="entry name" value="Ribonuclease Inhibitor"/>
    <property type="match status" value="2"/>
</dbReference>
<dbReference type="InterPro" id="IPR032675">
    <property type="entry name" value="LRR_dom_sf"/>
</dbReference>
<evidence type="ECO:0000313" key="15">
    <source>
        <dbReference type="EMBL" id="KAL3530248.1"/>
    </source>
</evidence>
<evidence type="ECO:0000256" key="6">
    <source>
        <dbReference type="ARBA" id="ARBA00022667"/>
    </source>
</evidence>
<evidence type="ECO:0000256" key="1">
    <source>
        <dbReference type="ARBA" id="ARBA00002074"/>
    </source>
</evidence>
<dbReference type="InterPro" id="IPR058922">
    <property type="entry name" value="WHD_DRP"/>
</dbReference>
<evidence type="ECO:0000313" key="16">
    <source>
        <dbReference type="Proteomes" id="UP001630127"/>
    </source>
</evidence>
<keyword evidence="5" id="KW-0433">Leucine-rich repeat</keyword>
<evidence type="ECO:0000256" key="3">
    <source>
        <dbReference type="ARBA" id="ARBA00008894"/>
    </source>
</evidence>
<name>A0ABD3AFD2_9GENT</name>
<keyword evidence="6" id="KW-0381">Hypersensitive response</keyword>
<evidence type="ECO:0000256" key="9">
    <source>
        <dbReference type="ARBA" id="ARBA00022821"/>
    </source>
</evidence>
<dbReference type="GO" id="GO:0005737">
    <property type="term" value="C:cytoplasm"/>
    <property type="evidence" value="ECO:0007669"/>
    <property type="project" value="UniProtKB-SubCell"/>
</dbReference>
<evidence type="ECO:0000256" key="7">
    <source>
        <dbReference type="ARBA" id="ARBA00022737"/>
    </source>
</evidence>